<protein>
    <submittedName>
        <fullName evidence="1">Uncharacterized protein</fullName>
    </submittedName>
</protein>
<sequence>MAVALLVPPFHSNVLFFNSSPFLLKNRKSSPCNYASIPRFKSDLRYFRIRALKESTKETKTTPSSSEEVTEKFGLEAGLWKVRENKNPRFFVAVPLNENLLSLHCSSFSSSKSVKKDDKIQGNHSISSTSIIGKNDVKAGVEPDVGQRELIQWSQMWLTSIKRTTFN</sequence>
<dbReference type="Proteomes" id="UP000655225">
    <property type="component" value="Unassembled WGS sequence"/>
</dbReference>
<dbReference type="EMBL" id="JABCRI010000011">
    <property type="protein sequence ID" value="KAF8397958.1"/>
    <property type="molecule type" value="Genomic_DNA"/>
</dbReference>
<proteinExistence type="predicted"/>
<comment type="caution">
    <text evidence="1">The sequence shown here is derived from an EMBL/GenBank/DDBJ whole genome shotgun (WGS) entry which is preliminary data.</text>
</comment>
<name>A0A834Z487_TETSI</name>
<gene>
    <name evidence="1" type="ORF">HHK36_016884</name>
</gene>
<accession>A0A834Z487</accession>
<organism evidence="1 2">
    <name type="scientific">Tetracentron sinense</name>
    <name type="common">Spur-leaf</name>
    <dbReference type="NCBI Taxonomy" id="13715"/>
    <lineage>
        <taxon>Eukaryota</taxon>
        <taxon>Viridiplantae</taxon>
        <taxon>Streptophyta</taxon>
        <taxon>Embryophyta</taxon>
        <taxon>Tracheophyta</taxon>
        <taxon>Spermatophyta</taxon>
        <taxon>Magnoliopsida</taxon>
        <taxon>Trochodendrales</taxon>
        <taxon>Trochodendraceae</taxon>
        <taxon>Tetracentron</taxon>
    </lineage>
</organism>
<evidence type="ECO:0000313" key="2">
    <source>
        <dbReference type="Proteomes" id="UP000655225"/>
    </source>
</evidence>
<reference evidence="1 2" key="1">
    <citation type="submission" date="2020-04" db="EMBL/GenBank/DDBJ databases">
        <title>Plant Genome Project.</title>
        <authorList>
            <person name="Zhang R.-G."/>
        </authorList>
    </citation>
    <scope>NUCLEOTIDE SEQUENCE [LARGE SCALE GENOMIC DNA]</scope>
    <source>
        <strain evidence="1">YNK0</strain>
        <tissue evidence="1">Leaf</tissue>
    </source>
</reference>
<dbReference type="AlphaFoldDB" id="A0A834Z487"/>
<keyword evidence="2" id="KW-1185">Reference proteome</keyword>
<evidence type="ECO:0000313" key="1">
    <source>
        <dbReference type="EMBL" id="KAF8397958.1"/>
    </source>
</evidence>